<keyword evidence="3" id="KW-1185">Reference proteome</keyword>
<evidence type="ECO:0000259" key="1">
    <source>
        <dbReference type="PROSITE" id="PS50830"/>
    </source>
</evidence>
<feature type="domain" description="TNase-like" evidence="1">
    <location>
        <begin position="45"/>
        <end position="172"/>
    </location>
</feature>
<dbReference type="PROSITE" id="PS50830">
    <property type="entry name" value="TNASE_3"/>
    <property type="match status" value="1"/>
</dbReference>
<organism evidence="2 3">
    <name type="scientific">Phytohabitans kaempferiae</name>
    <dbReference type="NCBI Taxonomy" id="1620943"/>
    <lineage>
        <taxon>Bacteria</taxon>
        <taxon>Bacillati</taxon>
        <taxon>Actinomycetota</taxon>
        <taxon>Actinomycetes</taxon>
        <taxon>Micromonosporales</taxon>
        <taxon>Micromonosporaceae</taxon>
    </lineage>
</organism>
<reference evidence="2 3" key="1">
    <citation type="submission" date="2024-09" db="EMBL/GenBank/DDBJ databases">
        <authorList>
            <person name="Sun Q."/>
            <person name="Mori K."/>
        </authorList>
    </citation>
    <scope>NUCLEOTIDE SEQUENCE [LARGE SCALE GENOMIC DNA]</scope>
    <source>
        <strain evidence="2 3">TBRC 3947</strain>
    </source>
</reference>
<dbReference type="Gene3D" id="2.40.50.90">
    <property type="match status" value="1"/>
</dbReference>
<dbReference type="Pfam" id="PF00565">
    <property type="entry name" value="SNase"/>
    <property type="match status" value="1"/>
</dbReference>
<comment type="caution">
    <text evidence="2">The sequence shown here is derived from an EMBL/GenBank/DDBJ whole genome shotgun (WGS) entry which is preliminary data.</text>
</comment>
<dbReference type="InterPro" id="IPR035437">
    <property type="entry name" value="SNase_OB-fold_sf"/>
</dbReference>
<dbReference type="EMBL" id="JBHLUH010000009">
    <property type="protein sequence ID" value="MFC0527466.1"/>
    <property type="molecule type" value="Genomic_DNA"/>
</dbReference>
<dbReference type="Proteomes" id="UP001589867">
    <property type="component" value="Unassembled WGS sequence"/>
</dbReference>
<proteinExistence type="predicted"/>
<evidence type="ECO:0000313" key="2">
    <source>
        <dbReference type="EMBL" id="MFC0527466.1"/>
    </source>
</evidence>
<dbReference type="InterPro" id="IPR016071">
    <property type="entry name" value="Staphylococal_nuclease_OB-fold"/>
</dbReference>
<dbReference type="SMART" id="SM00318">
    <property type="entry name" value="SNc"/>
    <property type="match status" value="1"/>
</dbReference>
<name>A0ABV6LYG3_9ACTN</name>
<protein>
    <submittedName>
        <fullName evidence="2">Thermonuclease family protein</fullName>
    </submittedName>
</protein>
<sequence>MAQIRYGAAAVLASVLLRPDPAGTGQAAHLEGAREVPRWTMPGEPRTVGTVTQITDGDTIWVSGVDRPVRLLGIEAPEDPCECGGADATAYATEMLQGRKVTISTDPTQRTHDRFGQLLAYAVLPDGTNFSLAAAEAGAVKAYTEKVPVEVAVEISTAETRARDGGHGMWGPPCYMS</sequence>
<accession>A0ABV6LYG3</accession>
<gene>
    <name evidence="2" type="ORF">ACFFIA_07325</name>
</gene>
<dbReference type="SUPFAM" id="SSF50199">
    <property type="entry name" value="Staphylococcal nuclease"/>
    <property type="match status" value="1"/>
</dbReference>
<dbReference type="RefSeq" id="WP_377247427.1">
    <property type="nucleotide sequence ID" value="NZ_JBHLUH010000009.1"/>
</dbReference>
<evidence type="ECO:0000313" key="3">
    <source>
        <dbReference type="Proteomes" id="UP001589867"/>
    </source>
</evidence>